<organism evidence="2 3">
    <name type="scientific">Ascaris lumbricoides</name>
    <name type="common">Giant roundworm</name>
    <dbReference type="NCBI Taxonomy" id="6252"/>
    <lineage>
        <taxon>Eukaryota</taxon>
        <taxon>Metazoa</taxon>
        <taxon>Ecdysozoa</taxon>
        <taxon>Nematoda</taxon>
        <taxon>Chromadorea</taxon>
        <taxon>Rhabditida</taxon>
        <taxon>Spirurina</taxon>
        <taxon>Ascaridomorpha</taxon>
        <taxon>Ascaridoidea</taxon>
        <taxon>Ascarididae</taxon>
        <taxon>Ascaris</taxon>
    </lineage>
</organism>
<name>A0A9J2PZI3_ASCLU</name>
<accession>A0A9J2PZI3</accession>
<dbReference type="AlphaFoldDB" id="A0A9J2PZI3"/>
<dbReference type="Proteomes" id="UP000036681">
    <property type="component" value="Unplaced"/>
</dbReference>
<keyword evidence="2" id="KW-1185">Reference proteome</keyword>
<feature type="compositionally biased region" description="Polar residues" evidence="1">
    <location>
        <begin position="43"/>
        <end position="61"/>
    </location>
</feature>
<feature type="region of interest" description="Disordered" evidence="1">
    <location>
        <begin position="43"/>
        <end position="67"/>
    </location>
</feature>
<evidence type="ECO:0000313" key="3">
    <source>
        <dbReference type="WBParaSite" id="ALUE_0001539301-mRNA-1"/>
    </source>
</evidence>
<evidence type="ECO:0000256" key="1">
    <source>
        <dbReference type="SAM" id="MobiDB-lite"/>
    </source>
</evidence>
<protein>
    <submittedName>
        <fullName evidence="3">Uncharacterized protein</fullName>
    </submittedName>
</protein>
<sequence length="136" mass="15106">MVFKGTIKKLRSYMDEQLKECDIENRLHYYRFATVDSRRGIQEVSTELSDGDVSSNSTASIPPSDPKCSPALLQSGLFPTASVGEPTWHTRRSATMMASACRSSSDERYQLARQDASVSHARRSPLGRLANFHAHG</sequence>
<evidence type="ECO:0000313" key="2">
    <source>
        <dbReference type="Proteomes" id="UP000036681"/>
    </source>
</evidence>
<reference evidence="3" key="1">
    <citation type="submission" date="2023-03" db="UniProtKB">
        <authorList>
            <consortium name="WormBaseParasite"/>
        </authorList>
    </citation>
    <scope>IDENTIFICATION</scope>
</reference>
<proteinExistence type="predicted"/>
<dbReference type="WBParaSite" id="ALUE_0001539301-mRNA-1">
    <property type="protein sequence ID" value="ALUE_0001539301-mRNA-1"/>
    <property type="gene ID" value="ALUE_0001539301"/>
</dbReference>